<dbReference type="NCBIfam" id="NF001204">
    <property type="entry name" value="PRK00166.1"/>
    <property type="match status" value="1"/>
</dbReference>
<dbReference type="EMBL" id="QICQ01000032">
    <property type="protein sequence ID" value="PXV77017.1"/>
    <property type="molecule type" value="Genomic_DNA"/>
</dbReference>
<evidence type="ECO:0000313" key="7">
    <source>
        <dbReference type="EMBL" id="PXV77017.1"/>
    </source>
</evidence>
<dbReference type="InterPro" id="IPR004617">
    <property type="entry name" value="ApaH"/>
</dbReference>
<evidence type="ECO:0000256" key="3">
    <source>
        <dbReference type="ARBA" id="ARBA00022801"/>
    </source>
</evidence>
<evidence type="ECO:0000259" key="6">
    <source>
        <dbReference type="Pfam" id="PF00149"/>
    </source>
</evidence>
<dbReference type="InterPro" id="IPR004843">
    <property type="entry name" value="Calcineurin-like_PHP"/>
</dbReference>
<comment type="caution">
    <text evidence="7">The sequence shown here is derived from an EMBL/GenBank/DDBJ whole genome shotgun (WGS) entry which is preliminary data.</text>
</comment>
<dbReference type="PIRSF" id="PIRSF000903">
    <property type="entry name" value="B5n-ttraPtase_sm"/>
    <property type="match status" value="1"/>
</dbReference>
<dbReference type="EC" id="3.6.1.41" evidence="5"/>
<sequence>MATYAIGDLQGCHRHFLDLLDLTGFNSTRDRLWLVGDIVNRGPDSLSLLRTLMALGDTVTMVLGNHDLHLLAVAAGSAQLKHGDTLQPLLDAQDSKVLLDWLKCQRLFYHEDEYALVHAGLLPAWHTEQAAMLAQEVEAIIHSDQFQMFSQSMYGNAPDCWQDTLRGESRWRVIINAMTRMRVCSPKGRMNFSYKEGLSAIPQGLLPWFEIPWRASKDATIVFGHWSALGLHLTPNLIALDTGCVWQGCLTAIRLEDRKVFQVPCA</sequence>
<comment type="similarity">
    <text evidence="2 5">Belongs to the Ap4A hydrolase family.</text>
</comment>
<name>A0ABX5MA00_9PROT</name>
<dbReference type="NCBIfam" id="TIGR00668">
    <property type="entry name" value="apaH"/>
    <property type="match status" value="1"/>
</dbReference>
<accession>A0ABX5MA00</accession>
<comment type="catalytic activity">
    <reaction evidence="4 5">
        <text>P(1),P(4)-bis(5'-adenosyl) tetraphosphate + H2O = 2 ADP + 2 H(+)</text>
        <dbReference type="Rhea" id="RHEA:24252"/>
        <dbReference type="ChEBI" id="CHEBI:15377"/>
        <dbReference type="ChEBI" id="CHEBI:15378"/>
        <dbReference type="ChEBI" id="CHEBI:58141"/>
        <dbReference type="ChEBI" id="CHEBI:456216"/>
        <dbReference type="EC" id="3.6.1.41"/>
    </reaction>
</comment>
<comment type="function">
    <text evidence="1 5">Hydrolyzes diadenosine 5',5'''-P1,P4-tetraphosphate to yield ADP.</text>
</comment>
<organism evidence="7 8">
    <name type="scientific">Nitrosomonas eutropha</name>
    <dbReference type="NCBI Taxonomy" id="916"/>
    <lineage>
        <taxon>Bacteria</taxon>
        <taxon>Pseudomonadati</taxon>
        <taxon>Pseudomonadota</taxon>
        <taxon>Betaproteobacteria</taxon>
        <taxon>Nitrosomonadales</taxon>
        <taxon>Nitrosomonadaceae</taxon>
        <taxon>Nitrosomonas</taxon>
    </lineage>
</organism>
<dbReference type="Proteomes" id="UP000247780">
    <property type="component" value="Unassembled WGS sequence"/>
</dbReference>
<gene>
    <name evidence="5" type="primary">apaH</name>
    <name evidence="7" type="ORF">C8R14_13220</name>
</gene>
<protein>
    <recommendedName>
        <fullName evidence="5">Bis(5'-nucleosyl)-tetraphosphatase, symmetrical</fullName>
        <ecNumber evidence="5">3.6.1.41</ecNumber>
    </recommendedName>
    <alternativeName>
        <fullName evidence="5">Ap4A hydrolase</fullName>
    </alternativeName>
    <alternativeName>
        <fullName evidence="5">Diadenosine 5',5'''-P1,P4-tetraphosphate pyrophosphohydrolase</fullName>
    </alternativeName>
    <alternativeName>
        <fullName evidence="5">Diadenosine tetraphosphatase</fullName>
    </alternativeName>
</protein>
<dbReference type="CDD" id="cd07422">
    <property type="entry name" value="MPP_ApaH"/>
    <property type="match status" value="1"/>
</dbReference>
<dbReference type="Gene3D" id="3.60.21.10">
    <property type="match status" value="1"/>
</dbReference>
<keyword evidence="8" id="KW-1185">Reference proteome</keyword>
<reference evidence="7 8" key="1">
    <citation type="submission" date="2018-04" db="EMBL/GenBank/DDBJ databases">
        <title>Active sludge and wastewater microbial communities from Klosterneuburg, Austria.</title>
        <authorList>
            <person name="Wagner M."/>
        </authorList>
    </citation>
    <scope>NUCLEOTIDE SEQUENCE [LARGE SCALE GENOMIC DNA]</scope>
    <source>
        <strain evidence="7 8">Nm 57</strain>
    </source>
</reference>
<keyword evidence="3 5" id="KW-0378">Hydrolase</keyword>
<evidence type="ECO:0000256" key="1">
    <source>
        <dbReference type="ARBA" id="ARBA00003413"/>
    </source>
</evidence>
<dbReference type="PANTHER" id="PTHR40942">
    <property type="match status" value="1"/>
</dbReference>
<dbReference type="InterPro" id="IPR029052">
    <property type="entry name" value="Metallo-depent_PP-like"/>
</dbReference>
<feature type="domain" description="Calcineurin-like phosphoesterase" evidence="6">
    <location>
        <begin position="4"/>
        <end position="174"/>
    </location>
</feature>
<dbReference type="Pfam" id="PF00149">
    <property type="entry name" value="Metallophos"/>
    <property type="match status" value="1"/>
</dbReference>
<evidence type="ECO:0000256" key="5">
    <source>
        <dbReference type="HAMAP-Rule" id="MF_00199"/>
    </source>
</evidence>
<evidence type="ECO:0000256" key="4">
    <source>
        <dbReference type="ARBA" id="ARBA00049417"/>
    </source>
</evidence>
<dbReference type="SUPFAM" id="SSF56300">
    <property type="entry name" value="Metallo-dependent phosphatases"/>
    <property type="match status" value="1"/>
</dbReference>
<proteinExistence type="inferred from homology"/>
<dbReference type="HAMAP" id="MF_00199">
    <property type="entry name" value="ApaH"/>
    <property type="match status" value="1"/>
</dbReference>
<evidence type="ECO:0000256" key="2">
    <source>
        <dbReference type="ARBA" id="ARBA00005419"/>
    </source>
</evidence>
<dbReference type="PANTHER" id="PTHR40942:SF4">
    <property type="entry name" value="CYTOCHROME C5"/>
    <property type="match status" value="1"/>
</dbReference>
<dbReference type="RefSeq" id="WP_011634980.1">
    <property type="nucleotide sequence ID" value="NZ_FMTW01000009.1"/>
</dbReference>
<evidence type="ECO:0000313" key="8">
    <source>
        <dbReference type="Proteomes" id="UP000247780"/>
    </source>
</evidence>